<dbReference type="EMBL" id="CAKOFQ010009294">
    <property type="protein sequence ID" value="CAH2017459.1"/>
    <property type="molecule type" value="Genomic_DNA"/>
</dbReference>
<keyword evidence="3" id="KW-1185">Reference proteome</keyword>
<accession>A0A9P0QCZ9</accession>
<proteinExistence type="predicted"/>
<feature type="region of interest" description="Disordered" evidence="1">
    <location>
        <begin position="1"/>
        <end position="25"/>
    </location>
</feature>
<evidence type="ECO:0000313" key="3">
    <source>
        <dbReference type="Proteomes" id="UP001152888"/>
    </source>
</evidence>
<dbReference type="AlphaFoldDB" id="A0A9P0QCZ9"/>
<evidence type="ECO:0000313" key="2">
    <source>
        <dbReference type="EMBL" id="CAH2017459.1"/>
    </source>
</evidence>
<protein>
    <submittedName>
        <fullName evidence="2">Uncharacterized protein</fullName>
    </submittedName>
</protein>
<reference evidence="2" key="1">
    <citation type="submission" date="2022-03" db="EMBL/GenBank/DDBJ databases">
        <authorList>
            <person name="Sayadi A."/>
        </authorList>
    </citation>
    <scope>NUCLEOTIDE SEQUENCE</scope>
</reference>
<organism evidence="2 3">
    <name type="scientific">Acanthoscelides obtectus</name>
    <name type="common">Bean weevil</name>
    <name type="synonym">Bruchus obtectus</name>
    <dbReference type="NCBI Taxonomy" id="200917"/>
    <lineage>
        <taxon>Eukaryota</taxon>
        <taxon>Metazoa</taxon>
        <taxon>Ecdysozoa</taxon>
        <taxon>Arthropoda</taxon>
        <taxon>Hexapoda</taxon>
        <taxon>Insecta</taxon>
        <taxon>Pterygota</taxon>
        <taxon>Neoptera</taxon>
        <taxon>Endopterygota</taxon>
        <taxon>Coleoptera</taxon>
        <taxon>Polyphaga</taxon>
        <taxon>Cucujiformia</taxon>
        <taxon>Chrysomeloidea</taxon>
        <taxon>Chrysomelidae</taxon>
        <taxon>Bruchinae</taxon>
        <taxon>Bruchini</taxon>
        <taxon>Acanthoscelides</taxon>
    </lineage>
</organism>
<dbReference type="Proteomes" id="UP001152888">
    <property type="component" value="Unassembled WGS sequence"/>
</dbReference>
<sequence>MRRDPSIGKPQVVRDSSPAERSISNHEMNNAYANGNVVLCLKHIMLTCHENILKFRHLARWYRVRHHRRW</sequence>
<evidence type="ECO:0000256" key="1">
    <source>
        <dbReference type="SAM" id="MobiDB-lite"/>
    </source>
</evidence>
<comment type="caution">
    <text evidence="2">The sequence shown here is derived from an EMBL/GenBank/DDBJ whole genome shotgun (WGS) entry which is preliminary data.</text>
</comment>
<gene>
    <name evidence="2" type="ORF">ACAOBT_LOCUS36032</name>
</gene>
<name>A0A9P0QCZ9_ACAOB</name>